<name>A0AA35KHV7_9SAUR</name>
<organism evidence="1 2">
    <name type="scientific">Podarcis lilfordi</name>
    <name type="common">Lilford's wall lizard</name>
    <dbReference type="NCBI Taxonomy" id="74358"/>
    <lineage>
        <taxon>Eukaryota</taxon>
        <taxon>Metazoa</taxon>
        <taxon>Chordata</taxon>
        <taxon>Craniata</taxon>
        <taxon>Vertebrata</taxon>
        <taxon>Euteleostomi</taxon>
        <taxon>Lepidosauria</taxon>
        <taxon>Squamata</taxon>
        <taxon>Bifurcata</taxon>
        <taxon>Unidentata</taxon>
        <taxon>Episquamata</taxon>
        <taxon>Laterata</taxon>
        <taxon>Lacertibaenia</taxon>
        <taxon>Lacertidae</taxon>
        <taxon>Podarcis</taxon>
    </lineage>
</organism>
<evidence type="ECO:0000313" key="1">
    <source>
        <dbReference type="EMBL" id="CAI5778440.1"/>
    </source>
</evidence>
<proteinExistence type="predicted"/>
<evidence type="ECO:0000313" key="2">
    <source>
        <dbReference type="Proteomes" id="UP001178461"/>
    </source>
</evidence>
<gene>
    <name evidence="1" type="ORF">PODLI_1B012984</name>
</gene>
<keyword evidence="2" id="KW-1185">Reference proteome</keyword>
<sequence>MGRLCWRTNSGTSWGVNKECQAADLRGLRTLKCSKQETAQAILDILGPLENFRDGPLTLALEALIQLSIMTPKFSGDMLSAILHRTLEAVLGGPQKEEDREVCPLSGLPFARLFLLHTHMQHQNQCGVVVKSGRLIIWGTE</sequence>
<dbReference type="EMBL" id="OX395131">
    <property type="protein sequence ID" value="CAI5778440.1"/>
    <property type="molecule type" value="Genomic_DNA"/>
</dbReference>
<reference evidence="1" key="1">
    <citation type="submission" date="2022-12" db="EMBL/GenBank/DDBJ databases">
        <authorList>
            <person name="Alioto T."/>
            <person name="Alioto T."/>
            <person name="Gomez Garrido J."/>
        </authorList>
    </citation>
    <scope>NUCLEOTIDE SEQUENCE</scope>
</reference>
<dbReference type="Proteomes" id="UP001178461">
    <property type="component" value="Chromosome 6"/>
</dbReference>
<dbReference type="AlphaFoldDB" id="A0AA35KHV7"/>
<protein>
    <submittedName>
        <fullName evidence="1">Uncharacterized protein</fullName>
    </submittedName>
</protein>
<accession>A0AA35KHV7</accession>